<dbReference type="Proteomes" id="UP000677687">
    <property type="component" value="Unassembled WGS sequence"/>
</dbReference>
<dbReference type="SMART" id="SM01393">
    <property type="entry name" value="Ribosomal_L32e"/>
    <property type="match status" value="1"/>
</dbReference>
<dbReference type="InterPro" id="IPR001515">
    <property type="entry name" value="Ribosomal_eL32"/>
</dbReference>
<organism evidence="4 5">
    <name type="scientific">Candidatus Iainarchaeum sp</name>
    <dbReference type="NCBI Taxonomy" id="3101447"/>
    <lineage>
        <taxon>Archaea</taxon>
        <taxon>Candidatus Iainarchaeota</taxon>
        <taxon>Candidatus Iainarchaeia</taxon>
        <taxon>Candidatus Iainarchaeales</taxon>
        <taxon>Candidatus Iainarchaeaceae</taxon>
        <taxon>Candidatus Iainarchaeum</taxon>
    </lineage>
</organism>
<evidence type="ECO:0000256" key="1">
    <source>
        <dbReference type="ARBA" id="ARBA00008431"/>
    </source>
</evidence>
<dbReference type="EMBL" id="JAGVWD010000039">
    <property type="protein sequence ID" value="MBS3057510.1"/>
    <property type="molecule type" value="Genomic_DNA"/>
</dbReference>
<evidence type="ECO:0000256" key="2">
    <source>
        <dbReference type="ARBA" id="ARBA00022980"/>
    </source>
</evidence>
<keyword evidence="3" id="KW-0687">Ribonucleoprotein</keyword>
<evidence type="ECO:0000313" key="4">
    <source>
        <dbReference type="EMBL" id="MBS3057510.1"/>
    </source>
</evidence>
<dbReference type="GO" id="GO:0003735">
    <property type="term" value="F:structural constituent of ribosome"/>
    <property type="evidence" value="ECO:0007669"/>
    <property type="project" value="InterPro"/>
</dbReference>
<sequence>MKEDKRKKEIKALKRLMKGKCRLLFKGRFGKRDVRRKKNKKWQRWRKLQGTDMMKEQEDGRIPGTGYRTRKEIRFMHPSGFYEKMVLNLAGLKGINAEKTAARISSKIGRKKRIAIINEAKKLGIKLLNA</sequence>
<name>A0A8T4KXJ3_9ARCH</name>
<keyword evidence="2 4" id="KW-0689">Ribosomal protein</keyword>
<evidence type="ECO:0000256" key="3">
    <source>
        <dbReference type="ARBA" id="ARBA00023274"/>
    </source>
</evidence>
<protein>
    <submittedName>
        <fullName evidence="4">50S ribosomal protein L32e</fullName>
    </submittedName>
</protein>
<proteinExistence type="inferred from homology"/>
<dbReference type="AlphaFoldDB" id="A0A8T4KXJ3"/>
<gene>
    <name evidence="4" type="ORF">J4415_02675</name>
</gene>
<dbReference type="Pfam" id="PF01655">
    <property type="entry name" value="Ribosomal_L32e"/>
    <property type="match status" value="1"/>
</dbReference>
<evidence type="ECO:0000313" key="5">
    <source>
        <dbReference type="Proteomes" id="UP000677687"/>
    </source>
</evidence>
<dbReference type="InterPro" id="IPR036351">
    <property type="entry name" value="Ribosomal_eL32_sf"/>
</dbReference>
<dbReference type="PANTHER" id="PTHR23413:SF1">
    <property type="entry name" value="RIBOSOMAL PROTEIN L32"/>
    <property type="match status" value="1"/>
</dbReference>
<reference evidence="4" key="1">
    <citation type="submission" date="2021-03" db="EMBL/GenBank/DDBJ databases">
        <authorList>
            <person name="Jaffe A."/>
        </authorList>
    </citation>
    <scope>NUCLEOTIDE SEQUENCE</scope>
    <source>
        <strain evidence="4">RIFCSPHIGHO2_01_FULL_AR10_44_11</strain>
    </source>
</reference>
<comment type="similarity">
    <text evidence="1">Belongs to the eukaryotic ribosomal protein eL32 family.</text>
</comment>
<accession>A0A8T4KXJ3</accession>
<dbReference type="SUPFAM" id="SSF52042">
    <property type="entry name" value="Ribosomal protein L32e"/>
    <property type="match status" value="1"/>
</dbReference>
<dbReference type="PANTHER" id="PTHR23413">
    <property type="entry name" value="60S RIBOSOMAL PROTEIN L32 AND DNA-DIRECTED RNA POLYMERASE II, SUBUNIT N"/>
    <property type="match status" value="1"/>
</dbReference>
<dbReference type="GO" id="GO:0006412">
    <property type="term" value="P:translation"/>
    <property type="evidence" value="ECO:0007669"/>
    <property type="project" value="InterPro"/>
</dbReference>
<reference evidence="4" key="2">
    <citation type="submission" date="2021-05" db="EMBL/GenBank/DDBJ databases">
        <title>Protein family content uncovers lineage relationships and bacterial pathway maintenance mechanisms in DPANN archaea.</title>
        <authorList>
            <person name="Castelle C.J."/>
            <person name="Meheust R."/>
            <person name="Jaffe A.L."/>
            <person name="Seitz K."/>
            <person name="Gong X."/>
            <person name="Baker B.J."/>
            <person name="Banfield J.F."/>
        </authorList>
    </citation>
    <scope>NUCLEOTIDE SEQUENCE</scope>
    <source>
        <strain evidence="4">RIFCSPHIGHO2_01_FULL_AR10_44_11</strain>
    </source>
</reference>
<dbReference type="GO" id="GO:0022625">
    <property type="term" value="C:cytosolic large ribosomal subunit"/>
    <property type="evidence" value="ECO:0007669"/>
    <property type="project" value="TreeGrafter"/>
</dbReference>
<comment type="caution">
    <text evidence="4">The sequence shown here is derived from an EMBL/GenBank/DDBJ whole genome shotgun (WGS) entry which is preliminary data.</text>
</comment>